<gene>
    <name evidence="1" type="ORF">GCHA_2654</name>
</gene>
<protein>
    <submittedName>
        <fullName evidence="1">Uncharacterized protein</fullName>
    </submittedName>
</protein>
<comment type="caution">
    <text evidence="1">The sequence shown here is derived from an EMBL/GenBank/DDBJ whole genome shotgun (WGS) entry which is preliminary data.</text>
</comment>
<proteinExistence type="predicted"/>
<evidence type="ECO:0000313" key="2">
    <source>
        <dbReference type="Proteomes" id="UP000006320"/>
    </source>
</evidence>
<organism evidence="1 2">
    <name type="scientific">Paraglaciecola chathamensis S18K6</name>
    <dbReference type="NCBI Taxonomy" id="1127672"/>
    <lineage>
        <taxon>Bacteria</taxon>
        <taxon>Pseudomonadati</taxon>
        <taxon>Pseudomonadota</taxon>
        <taxon>Gammaproteobacteria</taxon>
        <taxon>Alteromonadales</taxon>
        <taxon>Alteromonadaceae</taxon>
        <taxon>Paraglaciecola</taxon>
    </lineage>
</organism>
<dbReference type="AlphaFoldDB" id="A0AAV3V0L5"/>
<sequence>MANIHLLHRLSGIKRQCICLAAKCSALSIVIANRRVVSYQFLLHKKVAQN</sequence>
<evidence type="ECO:0000313" key="1">
    <source>
        <dbReference type="EMBL" id="GAC10601.1"/>
    </source>
</evidence>
<dbReference type="Proteomes" id="UP000006320">
    <property type="component" value="Unassembled WGS sequence"/>
</dbReference>
<reference evidence="1 2" key="1">
    <citation type="journal article" date="2017" name="Antonie Van Leeuwenhoek">
        <title>Rhizobium rhizosphaerae sp. nov., a novel species isolated from rice rhizosphere.</title>
        <authorList>
            <person name="Zhao J.J."/>
            <person name="Zhang J."/>
            <person name="Zhang R.J."/>
            <person name="Zhang C.W."/>
            <person name="Yin H.Q."/>
            <person name="Zhang X.X."/>
        </authorList>
    </citation>
    <scope>NUCLEOTIDE SEQUENCE [LARGE SCALE GENOMIC DNA]</scope>
    <source>
        <strain evidence="1 2">S18K6</strain>
    </source>
</reference>
<dbReference type="EMBL" id="BAEM01000033">
    <property type="protein sequence ID" value="GAC10601.1"/>
    <property type="molecule type" value="Genomic_DNA"/>
</dbReference>
<name>A0AAV3V0L5_9ALTE</name>
<accession>A0AAV3V0L5</accession>